<evidence type="ECO:0000313" key="8">
    <source>
        <dbReference type="Proteomes" id="UP001628220"/>
    </source>
</evidence>
<evidence type="ECO:0000256" key="2">
    <source>
        <dbReference type="ARBA" id="ARBA00009773"/>
    </source>
</evidence>
<evidence type="ECO:0000313" key="7">
    <source>
        <dbReference type="EMBL" id="GAB1252166.1"/>
    </source>
</evidence>
<feature type="transmembrane region" description="Helical" evidence="6">
    <location>
        <begin position="213"/>
        <end position="239"/>
    </location>
</feature>
<sequence length="393" mass="43856">MTEPDTCPHDAEKTPDGLKGLSSKANHNFFLISLLLLIFILVFLFGKPAWGYMSCFLGATTIFALLRKQMQKLTYKYHWKRGGAALLLVGEAIVFFLIPLGAIVSMLIDVFSNTTIDYKAIMDQINEWNSYVEERFGFTILSLDNLGYVSSFGQRVVSSLVSGTYSLVLNGIMMLFVLFYMLYEREAFERAIEELLPFSRSNRRILIDESQSIIVANAIGIPLLAIIQGLFAYFGYLIFGVPTALFYAVLTAFSTIIPVVGTMIVWIPLGLFFALSGNWTGAIGLWIYGLLVIGGVDNIARLLLQKKLADIHPLITIFGVIFGIPLFGFWGVIFGPLLLSLLILFLNMFRYDYVPGSTATPRVTTDYEASAQGKRINKAIKETAEKINTMTKQ</sequence>
<evidence type="ECO:0000256" key="3">
    <source>
        <dbReference type="ARBA" id="ARBA00022692"/>
    </source>
</evidence>
<comment type="similarity">
    <text evidence="2">Belongs to the autoinducer-2 exporter (AI-2E) (TC 2.A.86) family.</text>
</comment>
<accession>A0ABQ0E382</accession>
<comment type="caution">
    <text evidence="7">The sequence shown here is derived from an EMBL/GenBank/DDBJ whole genome shotgun (WGS) entry which is preliminary data.</text>
</comment>
<keyword evidence="4 6" id="KW-1133">Transmembrane helix</keyword>
<keyword evidence="8" id="KW-1185">Reference proteome</keyword>
<reference evidence="7 8" key="1">
    <citation type="journal article" date="2025" name="Int. J. Syst. Evol. Microbiol.">
        <title>Desulfovibrio falkowii sp. nov., Porphyromonas miyakawae sp. nov., Mediterraneibacter flintii sp. nov. and Owariibacterium komagatae gen. nov., sp. nov., isolated from human faeces.</title>
        <authorList>
            <person name="Hamaguchi T."/>
            <person name="Ohara M."/>
            <person name="Hisatomi A."/>
            <person name="Sekiguchi K."/>
            <person name="Takeda J.I."/>
            <person name="Ueyama J."/>
            <person name="Ito M."/>
            <person name="Nishiwaki H."/>
            <person name="Ogi T."/>
            <person name="Hirayama M."/>
            <person name="Ohkuma M."/>
            <person name="Sakamoto M."/>
            <person name="Ohno K."/>
        </authorList>
    </citation>
    <scope>NUCLEOTIDE SEQUENCE [LARGE SCALE GENOMIC DNA]</scope>
    <source>
        <strain evidence="7 8">13CB11C</strain>
    </source>
</reference>
<evidence type="ECO:0000256" key="6">
    <source>
        <dbReference type="SAM" id="Phobius"/>
    </source>
</evidence>
<evidence type="ECO:0000256" key="4">
    <source>
        <dbReference type="ARBA" id="ARBA00022989"/>
    </source>
</evidence>
<feature type="transmembrane region" description="Helical" evidence="6">
    <location>
        <begin position="285"/>
        <end position="304"/>
    </location>
</feature>
<keyword evidence="3 6" id="KW-0812">Transmembrane</keyword>
<gene>
    <name evidence="7" type="ORF">Tsumi_12720</name>
</gene>
<organism evidence="7 8">
    <name type="scientific">Porphyromonas miyakawae</name>
    <dbReference type="NCBI Taxonomy" id="3137470"/>
    <lineage>
        <taxon>Bacteria</taxon>
        <taxon>Pseudomonadati</taxon>
        <taxon>Bacteroidota</taxon>
        <taxon>Bacteroidia</taxon>
        <taxon>Bacteroidales</taxon>
        <taxon>Porphyromonadaceae</taxon>
        <taxon>Porphyromonas</taxon>
    </lineage>
</organism>
<feature type="transmembrane region" description="Helical" evidence="6">
    <location>
        <begin position="50"/>
        <end position="66"/>
    </location>
</feature>
<evidence type="ECO:0000256" key="5">
    <source>
        <dbReference type="ARBA" id="ARBA00023136"/>
    </source>
</evidence>
<feature type="transmembrane region" description="Helical" evidence="6">
    <location>
        <begin position="28"/>
        <end position="44"/>
    </location>
</feature>
<evidence type="ECO:0000256" key="1">
    <source>
        <dbReference type="ARBA" id="ARBA00004141"/>
    </source>
</evidence>
<name>A0ABQ0E382_9PORP</name>
<feature type="transmembrane region" description="Helical" evidence="6">
    <location>
        <begin position="316"/>
        <end position="346"/>
    </location>
</feature>
<protein>
    <submittedName>
        <fullName evidence="7">AI-2E family transporter</fullName>
    </submittedName>
</protein>
<feature type="transmembrane region" description="Helical" evidence="6">
    <location>
        <begin position="86"/>
        <end position="108"/>
    </location>
</feature>
<dbReference type="RefSeq" id="WP_411915931.1">
    <property type="nucleotide sequence ID" value="NZ_BAAFSF010000004.1"/>
</dbReference>
<dbReference type="PANTHER" id="PTHR21716">
    <property type="entry name" value="TRANSMEMBRANE PROTEIN"/>
    <property type="match status" value="1"/>
</dbReference>
<feature type="transmembrane region" description="Helical" evidence="6">
    <location>
        <begin position="245"/>
        <end position="273"/>
    </location>
</feature>
<dbReference type="Proteomes" id="UP001628220">
    <property type="component" value="Unassembled WGS sequence"/>
</dbReference>
<keyword evidence="5 6" id="KW-0472">Membrane</keyword>
<dbReference type="InterPro" id="IPR002549">
    <property type="entry name" value="AI-2E-like"/>
</dbReference>
<feature type="transmembrane region" description="Helical" evidence="6">
    <location>
        <begin position="165"/>
        <end position="183"/>
    </location>
</feature>
<comment type="subcellular location">
    <subcellularLocation>
        <location evidence="1">Membrane</location>
        <topology evidence="1">Multi-pass membrane protein</topology>
    </subcellularLocation>
</comment>
<dbReference type="Pfam" id="PF01594">
    <property type="entry name" value="AI-2E_transport"/>
    <property type="match status" value="1"/>
</dbReference>
<proteinExistence type="inferred from homology"/>
<dbReference type="PANTHER" id="PTHR21716:SF4">
    <property type="entry name" value="TRANSMEMBRANE PROTEIN 245"/>
    <property type="match status" value="1"/>
</dbReference>
<dbReference type="EMBL" id="BAAFSF010000004">
    <property type="protein sequence ID" value="GAB1252166.1"/>
    <property type="molecule type" value="Genomic_DNA"/>
</dbReference>